<dbReference type="InterPro" id="IPR003795">
    <property type="entry name" value="DUF192"/>
</dbReference>
<dbReference type="KEGG" id="tcq:TIRI35C_0961"/>
<gene>
    <name evidence="3" type="ORF">TIRI35C_0961</name>
</gene>
<evidence type="ECO:0000313" key="4">
    <source>
        <dbReference type="Proteomes" id="UP000516304"/>
    </source>
</evidence>
<comment type="similarity">
    <text evidence="1 2">Belongs to the UPF0127 family.</text>
</comment>
<evidence type="ECO:0000313" key="3">
    <source>
        <dbReference type="EMBL" id="CAD5244115.1"/>
    </source>
</evidence>
<sequence length="177" mass="20275">MNFDILFSQKLINPRPSFLTMLINETKERIWHGPVKLADSFFKRFRGLMLVRNINYALVFVLPAETKANASIHMFFMLSDIDVIWLDSARRVVDFKTARKWRLYSPKDPAKYIIEGPLGLIKTLDVERGDLISWSPSEEKERTVPVKVSLPDGLSFEKGTNGMALTESVREVKAKGN</sequence>
<dbReference type="Gene3D" id="2.60.120.1140">
    <property type="entry name" value="Protein of unknown function DUF192"/>
    <property type="match status" value="1"/>
</dbReference>
<dbReference type="NCBIfam" id="NF002996">
    <property type="entry name" value="PRK03760.1"/>
    <property type="match status" value="1"/>
</dbReference>
<accession>A0A7G2D6D7</accession>
<organism evidence="3 4">
    <name type="scientific">Thermococcus camini</name>
    <dbReference type="NCBI Taxonomy" id="2016373"/>
    <lineage>
        <taxon>Archaea</taxon>
        <taxon>Methanobacteriati</taxon>
        <taxon>Methanobacteriota</taxon>
        <taxon>Thermococci</taxon>
        <taxon>Thermococcales</taxon>
        <taxon>Thermococcaceae</taxon>
        <taxon>Thermococcus</taxon>
    </lineage>
</organism>
<proteinExistence type="inferred from homology"/>
<evidence type="ECO:0000256" key="2">
    <source>
        <dbReference type="HAMAP-Rule" id="MF_00263"/>
    </source>
</evidence>
<dbReference type="HAMAP" id="MF_00263">
    <property type="entry name" value="UPF0127"/>
    <property type="match status" value="1"/>
</dbReference>
<dbReference type="Pfam" id="PF02643">
    <property type="entry name" value="DUF192"/>
    <property type="match status" value="1"/>
</dbReference>
<dbReference type="InterPro" id="IPR022906">
    <property type="entry name" value="UPF0127"/>
</dbReference>
<name>A0A7G2D6D7_9EURY</name>
<dbReference type="Proteomes" id="UP000516304">
    <property type="component" value="Chromosome TIRI35C"/>
</dbReference>
<keyword evidence="4" id="KW-1185">Reference proteome</keyword>
<protein>
    <recommendedName>
        <fullName evidence="2">UPF0127 protein TIRI35C_0961</fullName>
    </recommendedName>
</protein>
<reference evidence="3 4" key="1">
    <citation type="submission" date="2020-09" db="EMBL/GenBank/DDBJ databases">
        <authorList>
            <person name="Courtine D."/>
        </authorList>
    </citation>
    <scope>NUCLEOTIDE SEQUENCE [LARGE SCALE GENOMIC DNA]</scope>
    <source>
        <strain evidence="3 4">IRI35c</strain>
    </source>
</reference>
<dbReference type="InterPro" id="IPR038695">
    <property type="entry name" value="Saro_0823-like_sf"/>
</dbReference>
<dbReference type="AlphaFoldDB" id="A0A7G2D6D7"/>
<evidence type="ECO:0000256" key="1">
    <source>
        <dbReference type="ARBA" id="ARBA00010151"/>
    </source>
</evidence>
<dbReference type="EMBL" id="LR881183">
    <property type="protein sequence ID" value="CAD5244115.1"/>
    <property type="molecule type" value="Genomic_DNA"/>
</dbReference>